<protein>
    <submittedName>
        <fullName evidence="2">Uncharacterized protein</fullName>
    </submittedName>
</protein>
<dbReference type="PROSITE" id="PS00521">
    <property type="entry name" value="P5CR"/>
    <property type="match status" value="1"/>
</dbReference>
<dbReference type="EMBL" id="LIAE01009887">
    <property type="protein sequence ID" value="PAV67671.1"/>
    <property type="molecule type" value="Genomic_DNA"/>
</dbReference>
<dbReference type="Gene3D" id="1.10.3730.10">
    <property type="entry name" value="ProC C-terminal domain-like"/>
    <property type="match status" value="1"/>
</dbReference>
<feature type="compositionally biased region" description="Low complexity" evidence="1">
    <location>
        <begin position="1"/>
        <end position="10"/>
    </location>
</feature>
<evidence type="ECO:0000313" key="3">
    <source>
        <dbReference type="Proteomes" id="UP000218231"/>
    </source>
</evidence>
<dbReference type="InterPro" id="IPR053790">
    <property type="entry name" value="P5CR-like_CS"/>
</dbReference>
<evidence type="ECO:0000313" key="2">
    <source>
        <dbReference type="EMBL" id="PAV67671.1"/>
    </source>
</evidence>
<accession>A0A2A2K154</accession>
<dbReference type="AlphaFoldDB" id="A0A2A2K154"/>
<reference evidence="2 3" key="1">
    <citation type="journal article" date="2017" name="Curr. Biol.">
        <title>Genome architecture and evolution of a unichromosomal asexual nematode.</title>
        <authorList>
            <person name="Fradin H."/>
            <person name="Zegar C."/>
            <person name="Gutwein M."/>
            <person name="Lucas J."/>
            <person name="Kovtun M."/>
            <person name="Corcoran D."/>
            <person name="Baugh L.R."/>
            <person name="Kiontke K."/>
            <person name="Gunsalus K."/>
            <person name="Fitch D.H."/>
            <person name="Piano F."/>
        </authorList>
    </citation>
    <scope>NUCLEOTIDE SEQUENCE [LARGE SCALE GENOMIC DNA]</scope>
    <source>
        <strain evidence="2">PF1309</strain>
    </source>
</reference>
<dbReference type="Proteomes" id="UP000218231">
    <property type="component" value="Unassembled WGS sequence"/>
</dbReference>
<gene>
    <name evidence="2" type="ORF">WR25_10670</name>
</gene>
<evidence type="ECO:0000256" key="1">
    <source>
        <dbReference type="SAM" id="MobiDB-lite"/>
    </source>
</evidence>
<proteinExistence type="predicted"/>
<feature type="region of interest" description="Disordered" evidence="1">
    <location>
        <begin position="1"/>
        <end position="26"/>
    </location>
</feature>
<comment type="caution">
    <text evidence="2">The sequence shown here is derived from an EMBL/GenBank/DDBJ whole genome shotgun (WGS) entry which is preliminary data.</text>
</comment>
<name>A0A2A2K154_9BILA</name>
<keyword evidence="3" id="KW-1185">Reference proteome</keyword>
<organism evidence="2 3">
    <name type="scientific">Diploscapter pachys</name>
    <dbReference type="NCBI Taxonomy" id="2018661"/>
    <lineage>
        <taxon>Eukaryota</taxon>
        <taxon>Metazoa</taxon>
        <taxon>Ecdysozoa</taxon>
        <taxon>Nematoda</taxon>
        <taxon>Chromadorea</taxon>
        <taxon>Rhabditida</taxon>
        <taxon>Rhabditina</taxon>
        <taxon>Rhabditomorpha</taxon>
        <taxon>Rhabditoidea</taxon>
        <taxon>Rhabditidae</taxon>
        <taxon>Diploscapter</taxon>
    </lineage>
</organism>
<sequence length="196" mass="21069">MAADADAPPATLADRVASPGGSTRQGLNVLDRADGLHRPIARHRLLAGRLIGLRHLDPHRLEQVAFELRPLRGQAQQPLAAVAFAGAGGDELAVAQLVEYATQRLLGDRQHRQQLADRQIGLAGDEIQGTVVRAAQSLGGKPLVDGAREMAMAEIQQFHATTEFGFTQELRGCGGHWGSHIDRFSHRPYASATPDV</sequence>